<dbReference type="GO" id="GO:0000155">
    <property type="term" value="F:phosphorelay sensor kinase activity"/>
    <property type="evidence" value="ECO:0007669"/>
    <property type="project" value="InterPro"/>
</dbReference>
<dbReference type="FunFam" id="3.30.565.10:FF:000010">
    <property type="entry name" value="Sensor histidine kinase RcsC"/>
    <property type="match status" value="1"/>
</dbReference>
<dbReference type="GO" id="GO:0005524">
    <property type="term" value="F:ATP binding"/>
    <property type="evidence" value="ECO:0007669"/>
    <property type="project" value="UniProtKB-KW"/>
</dbReference>
<comment type="similarity">
    <text evidence="3">In the N-terminal section; belongs to the phytochrome family.</text>
</comment>
<dbReference type="Pfam" id="PF02518">
    <property type="entry name" value="HATPase_c"/>
    <property type="match status" value="1"/>
</dbReference>
<evidence type="ECO:0000256" key="7">
    <source>
        <dbReference type="ARBA" id="ARBA00022741"/>
    </source>
</evidence>
<feature type="modified residue" description="4-aspartylphosphate" evidence="14">
    <location>
        <position position="623"/>
    </location>
</feature>
<keyword evidence="10" id="KW-0902">Two-component regulatory system</keyword>
<dbReference type="PRINTS" id="PR00344">
    <property type="entry name" value="BCTRLSENSOR"/>
</dbReference>
<dbReference type="PROSITE" id="PS50109">
    <property type="entry name" value="HIS_KIN"/>
    <property type="match status" value="1"/>
</dbReference>
<evidence type="ECO:0000256" key="9">
    <source>
        <dbReference type="ARBA" id="ARBA00022840"/>
    </source>
</evidence>
<evidence type="ECO:0000256" key="8">
    <source>
        <dbReference type="ARBA" id="ARBA00022777"/>
    </source>
</evidence>
<comment type="subcellular location">
    <subcellularLocation>
        <location evidence="2">Cell membrane</location>
    </subcellularLocation>
</comment>
<dbReference type="STRING" id="648782.SAMN04488554_2779"/>
<keyword evidence="16" id="KW-1133">Transmembrane helix</keyword>
<dbReference type="InterPro" id="IPR011006">
    <property type="entry name" value="CheY-like_superfamily"/>
</dbReference>
<comment type="catalytic activity">
    <reaction evidence="1">
        <text>ATP + protein L-histidine = ADP + protein N-phospho-L-histidine.</text>
        <dbReference type="EC" id="2.7.13.3"/>
    </reaction>
</comment>
<dbReference type="PANTHER" id="PTHR43047">
    <property type="entry name" value="TWO-COMPONENT HISTIDINE PROTEIN KINASE"/>
    <property type="match status" value="1"/>
</dbReference>
<dbReference type="InterPro" id="IPR005467">
    <property type="entry name" value="His_kinase_dom"/>
</dbReference>
<dbReference type="Gene3D" id="1.10.287.130">
    <property type="match status" value="1"/>
</dbReference>
<evidence type="ECO:0000256" key="1">
    <source>
        <dbReference type="ARBA" id="ARBA00000085"/>
    </source>
</evidence>
<name>A0A1H5LFA3_9MICO</name>
<evidence type="ECO:0000256" key="14">
    <source>
        <dbReference type="PROSITE-ProRule" id="PRU00169"/>
    </source>
</evidence>
<dbReference type="InterPro" id="IPR007894">
    <property type="entry name" value="MASE2"/>
</dbReference>
<dbReference type="Pfam" id="PF05230">
    <property type="entry name" value="MASE2"/>
    <property type="match status" value="1"/>
</dbReference>
<gene>
    <name evidence="19" type="ORF">SAMN04488554_2779</name>
</gene>
<evidence type="ECO:0000256" key="10">
    <source>
        <dbReference type="ARBA" id="ARBA00023012"/>
    </source>
</evidence>
<dbReference type="SUPFAM" id="SSF52172">
    <property type="entry name" value="CheY-like"/>
    <property type="match status" value="2"/>
</dbReference>
<dbReference type="Gene3D" id="3.30.565.10">
    <property type="entry name" value="Histidine kinase-like ATPase, C-terminal domain"/>
    <property type="match status" value="1"/>
</dbReference>
<feature type="domain" description="Histidine kinase" evidence="17">
    <location>
        <begin position="213"/>
        <end position="434"/>
    </location>
</feature>
<proteinExistence type="inferred from homology"/>
<evidence type="ECO:0000256" key="6">
    <source>
        <dbReference type="ARBA" id="ARBA00022679"/>
    </source>
</evidence>
<dbReference type="SMART" id="SM00448">
    <property type="entry name" value="REC"/>
    <property type="match status" value="2"/>
</dbReference>
<dbReference type="PROSITE" id="PS50110">
    <property type="entry name" value="RESPONSE_REGULATORY"/>
    <property type="match status" value="2"/>
</dbReference>
<dbReference type="GO" id="GO:0009927">
    <property type="term" value="F:histidine phosphotransfer kinase activity"/>
    <property type="evidence" value="ECO:0007669"/>
    <property type="project" value="TreeGrafter"/>
</dbReference>
<dbReference type="GO" id="GO:0005886">
    <property type="term" value="C:plasma membrane"/>
    <property type="evidence" value="ECO:0007669"/>
    <property type="project" value="UniProtKB-SubCell"/>
</dbReference>
<dbReference type="CDD" id="cd16922">
    <property type="entry name" value="HATPase_EvgS-ArcB-TorS-like"/>
    <property type="match status" value="1"/>
</dbReference>
<keyword evidence="5 14" id="KW-0597">Phosphoprotein</keyword>
<dbReference type="Proteomes" id="UP000199220">
    <property type="component" value="Unassembled WGS sequence"/>
</dbReference>
<feature type="transmembrane region" description="Helical" evidence="16">
    <location>
        <begin position="115"/>
        <end position="133"/>
    </location>
</feature>
<feature type="transmembrane region" description="Helical" evidence="16">
    <location>
        <begin position="80"/>
        <end position="103"/>
    </location>
</feature>
<dbReference type="InterPro" id="IPR036890">
    <property type="entry name" value="HATPase_C_sf"/>
</dbReference>
<dbReference type="Gene3D" id="3.40.50.2300">
    <property type="match status" value="2"/>
</dbReference>
<dbReference type="CDD" id="cd00082">
    <property type="entry name" value="HisKA"/>
    <property type="match status" value="1"/>
</dbReference>
<dbReference type="CDD" id="cd17574">
    <property type="entry name" value="REC_OmpR"/>
    <property type="match status" value="1"/>
</dbReference>
<dbReference type="EC" id="2.7.13.3" evidence="4"/>
<evidence type="ECO:0000256" key="15">
    <source>
        <dbReference type="SAM" id="Coils"/>
    </source>
</evidence>
<dbReference type="EMBL" id="FNTX01000002">
    <property type="protein sequence ID" value="SEE75664.1"/>
    <property type="molecule type" value="Genomic_DNA"/>
</dbReference>
<dbReference type="OrthoDB" id="9757990at2"/>
<sequence length="708" mass="76507">MRRPRLHPIVRLDYIVRMTCFPLLIAVFFSVFHASGRADPLVVALLVLWGLVWPQVAFLHARHSSDSKRAEHRNMFIDSVLVGAWIAGMHFTLWPSIMFVTAVNLGNLGVGGVRLAGRGWIGIALGVAGGGLVTGFAQELESTPLATAASIVGIFLTSSVFALHSYLQSKKFVHNRKLLEEQKLKIEEKSAELAQAKEAADAANRSKSLFLANMSHELRTPLNAIIGYSELLEEEAREAGDDDLVPDLEKIHAAGRHLLGLINEVLDLSKIEAGKMEVHLEQVEVGPVLQDVVATVGPLAEKSNSRLFLEAETPGTMNTDVTKVRQMLFNLLGNAAKFTHDGEIHLRARRESMESGEWMIFEVADTGIGMTSEQQAGLFQPFAQADSSTTREYGGTGLGLAVSRHCARLLGGDIDLSSIPGTGTTFTVRIPVDSGAVPAGGDEPTSVPADAPVVLVIDDDAAGSALIERILARQGLRVESATSGHDGLQRARELQPSLILLDVRMPGTDGWNVLASLKADPQLAPIPVVMISVTGQQTLGLALGPADYLVKPVHNDSLVQTVRRHLGTSALEEPILVVDDDATTREMLRRQLERAGWRVAEAADGIEGLARLDDCAPALILLDLVMPRMDGFAFLDEVRGRQDAHEVPVIILTSRDLTHAEREELSARAGSVIAKGRYTGGQLEEEVRRTLAEGRPRGKLHAAGEALE</sequence>
<keyword evidence="11 16" id="KW-0472">Membrane</keyword>
<evidence type="ECO:0000256" key="11">
    <source>
        <dbReference type="ARBA" id="ARBA00023136"/>
    </source>
</evidence>
<dbReference type="SUPFAM" id="SSF47384">
    <property type="entry name" value="Homodimeric domain of signal transducing histidine kinase"/>
    <property type="match status" value="1"/>
</dbReference>
<evidence type="ECO:0000256" key="5">
    <source>
        <dbReference type="ARBA" id="ARBA00022553"/>
    </source>
</evidence>
<dbReference type="AlphaFoldDB" id="A0A1H5LFA3"/>
<evidence type="ECO:0000256" key="4">
    <source>
        <dbReference type="ARBA" id="ARBA00012438"/>
    </source>
</evidence>
<dbReference type="Pfam" id="PF00512">
    <property type="entry name" value="HisKA"/>
    <property type="match status" value="1"/>
</dbReference>
<dbReference type="InterPro" id="IPR003661">
    <property type="entry name" value="HisK_dim/P_dom"/>
</dbReference>
<keyword evidence="7" id="KW-0547">Nucleotide-binding</keyword>
<organism evidence="19 20">
    <name type="scientific">Ruania alba</name>
    <dbReference type="NCBI Taxonomy" id="648782"/>
    <lineage>
        <taxon>Bacteria</taxon>
        <taxon>Bacillati</taxon>
        <taxon>Actinomycetota</taxon>
        <taxon>Actinomycetes</taxon>
        <taxon>Micrococcales</taxon>
        <taxon>Ruaniaceae</taxon>
        <taxon>Ruania</taxon>
    </lineage>
</organism>
<evidence type="ECO:0000259" key="18">
    <source>
        <dbReference type="PROSITE" id="PS50110"/>
    </source>
</evidence>
<dbReference type="InterPro" id="IPR004358">
    <property type="entry name" value="Sig_transdc_His_kin-like_C"/>
</dbReference>
<feature type="transmembrane region" description="Helical" evidence="16">
    <location>
        <begin position="12"/>
        <end position="35"/>
    </location>
</feature>
<dbReference type="SMART" id="SM00387">
    <property type="entry name" value="HATPase_c"/>
    <property type="match status" value="1"/>
</dbReference>
<keyword evidence="15" id="KW-0175">Coiled coil</keyword>
<feature type="modified residue" description="4-aspartylphosphate" evidence="14">
    <location>
        <position position="502"/>
    </location>
</feature>
<keyword evidence="9" id="KW-0067">ATP-binding</keyword>
<accession>A0A1H5LFA3</accession>
<keyword evidence="16" id="KW-0812">Transmembrane</keyword>
<dbReference type="InterPro" id="IPR003594">
    <property type="entry name" value="HATPase_dom"/>
</dbReference>
<feature type="domain" description="Response regulatory" evidence="18">
    <location>
        <begin position="453"/>
        <end position="566"/>
    </location>
</feature>
<evidence type="ECO:0000256" key="13">
    <source>
        <dbReference type="ARBA" id="ARBA00074306"/>
    </source>
</evidence>
<dbReference type="SUPFAM" id="SSF55874">
    <property type="entry name" value="ATPase domain of HSP90 chaperone/DNA topoisomerase II/histidine kinase"/>
    <property type="match status" value="1"/>
</dbReference>
<evidence type="ECO:0000256" key="2">
    <source>
        <dbReference type="ARBA" id="ARBA00004236"/>
    </source>
</evidence>
<dbReference type="InterPro" id="IPR001789">
    <property type="entry name" value="Sig_transdc_resp-reg_receiver"/>
</dbReference>
<evidence type="ECO:0000256" key="3">
    <source>
        <dbReference type="ARBA" id="ARBA00006402"/>
    </source>
</evidence>
<reference evidence="20" key="1">
    <citation type="submission" date="2016-10" db="EMBL/GenBank/DDBJ databases">
        <authorList>
            <person name="Varghese N."/>
            <person name="Submissions S."/>
        </authorList>
    </citation>
    <scope>NUCLEOTIDE SEQUENCE [LARGE SCALE GENOMIC DNA]</scope>
    <source>
        <strain evidence="20">DSM 21368</strain>
    </source>
</reference>
<evidence type="ECO:0000313" key="20">
    <source>
        <dbReference type="Proteomes" id="UP000199220"/>
    </source>
</evidence>
<feature type="transmembrane region" description="Helical" evidence="16">
    <location>
        <begin position="41"/>
        <end position="59"/>
    </location>
</feature>
<feature type="coiled-coil region" evidence="15">
    <location>
        <begin position="176"/>
        <end position="206"/>
    </location>
</feature>
<evidence type="ECO:0000313" key="19">
    <source>
        <dbReference type="EMBL" id="SEE75664.1"/>
    </source>
</evidence>
<evidence type="ECO:0000259" key="17">
    <source>
        <dbReference type="PROSITE" id="PS50109"/>
    </source>
</evidence>
<evidence type="ECO:0000256" key="16">
    <source>
        <dbReference type="SAM" id="Phobius"/>
    </source>
</evidence>
<feature type="transmembrane region" description="Helical" evidence="16">
    <location>
        <begin position="145"/>
        <end position="167"/>
    </location>
</feature>
<dbReference type="SMART" id="SM00388">
    <property type="entry name" value="HisKA"/>
    <property type="match status" value="1"/>
</dbReference>
<dbReference type="PANTHER" id="PTHR43047:SF72">
    <property type="entry name" value="OSMOSENSING HISTIDINE PROTEIN KINASE SLN1"/>
    <property type="match status" value="1"/>
</dbReference>
<keyword evidence="6" id="KW-0808">Transferase</keyword>
<keyword evidence="8" id="KW-0418">Kinase</keyword>
<feature type="domain" description="Response regulatory" evidence="18">
    <location>
        <begin position="574"/>
        <end position="690"/>
    </location>
</feature>
<dbReference type="InterPro" id="IPR036097">
    <property type="entry name" value="HisK_dim/P_sf"/>
</dbReference>
<protein>
    <recommendedName>
        <fullName evidence="13">Circadian input-output histidine kinase CikA</fullName>
        <ecNumber evidence="4">2.7.13.3</ecNumber>
    </recommendedName>
</protein>
<dbReference type="Pfam" id="PF00072">
    <property type="entry name" value="Response_reg"/>
    <property type="match status" value="2"/>
</dbReference>
<evidence type="ECO:0000256" key="12">
    <source>
        <dbReference type="ARBA" id="ARBA00023306"/>
    </source>
</evidence>
<keyword evidence="12" id="KW-0131">Cell cycle</keyword>
<dbReference type="FunFam" id="1.10.287.130:FF:000038">
    <property type="entry name" value="Sensory transduction histidine kinase"/>
    <property type="match status" value="1"/>
</dbReference>
<dbReference type="RefSeq" id="WP_089773683.1">
    <property type="nucleotide sequence ID" value="NZ_FNTX01000002.1"/>
</dbReference>
<keyword evidence="20" id="KW-1185">Reference proteome</keyword>